<dbReference type="Proteomes" id="UP000177050">
    <property type="component" value="Unassembled WGS sequence"/>
</dbReference>
<keyword evidence="1" id="KW-0472">Membrane</keyword>
<feature type="transmembrane region" description="Helical" evidence="1">
    <location>
        <begin position="100"/>
        <end position="118"/>
    </location>
</feature>
<dbReference type="Pfam" id="PF13413">
    <property type="entry name" value="HTH_25"/>
    <property type="match status" value="1"/>
</dbReference>
<dbReference type="InterPro" id="IPR010982">
    <property type="entry name" value="Lambda_DNA-bd_dom_sf"/>
</dbReference>
<keyword evidence="1" id="KW-1133">Transmembrane helix</keyword>
<protein>
    <recommendedName>
        <fullName evidence="4">HTH cro/C1-type domain-containing protein</fullName>
    </recommendedName>
</protein>
<dbReference type="InterPro" id="IPR050400">
    <property type="entry name" value="Bact_Cytoskel_RodZ"/>
</dbReference>
<comment type="caution">
    <text evidence="2">The sequence shown here is derived from an EMBL/GenBank/DDBJ whole genome shotgun (WGS) entry which is preliminary data.</text>
</comment>
<gene>
    <name evidence="2" type="ORF">A3K52_00985</name>
</gene>
<organism evidence="2 3">
    <name type="scientific">Candidatus Roizmanbacteria bacterium RIFOXYD1_FULL_38_12</name>
    <dbReference type="NCBI Taxonomy" id="1802093"/>
    <lineage>
        <taxon>Bacteria</taxon>
        <taxon>Candidatus Roizmaniibacteriota</taxon>
    </lineage>
</organism>
<dbReference type="PANTHER" id="PTHR34475:SF1">
    <property type="entry name" value="CYTOSKELETON PROTEIN RODZ"/>
    <property type="match status" value="1"/>
</dbReference>
<evidence type="ECO:0000256" key="1">
    <source>
        <dbReference type="SAM" id="Phobius"/>
    </source>
</evidence>
<evidence type="ECO:0008006" key="4">
    <source>
        <dbReference type="Google" id="ProtNLM"/>
    </source>
</evidence>
<dbReference type="Gene3D" id="1.10.260.40">
    <property type="entry name" value="lambda repressor-like DNA-binding domains"/>
    <property type="match status" value="1"/>
</dbReference>
<reference evidence="2 3" key="1">
    <citation type="journal article" date="2016" name="Nat. Commun.">
        <title>Thousands of microbial genomes shed light on interconnected biogeochemical processes in an aquifer system.</title>
        <authorList>
            <person name="Anantharaman K."/>
            <person name="Brown C.T."/>
            <person name="Hug L.A."/>
            <person name="Sharon I."/>
            <person name="Castelle C.J."/>
            <person name="Probst A.J."/>
            <person name="Thomas B.C."/>
            <person name="Singh A."/>
            <person name="Wilkins M.J."/>
            <person name="Karaoz U."/>
            <person name="Brodie E.L."/>
            <person name="Williams K.H."/>
            <person name="Hubbard S.S."/>
            <person name="Banfield J.F."/>
        </authorList>
    </citation>
    <scope>NUCLEOTIDE SEQUENCE [LARGE SCALE GENOMIC DNA]</scope>
</reference>
<dbReference type="AlphaFoldDB" id="A0A1F7KZN7"/>
<proteinExistence type="predicted"/>
<dbReference type="EMBL" id="MGBR01000001">
    <property type="protein sequence ID" value="OGK73352.1"/>
    <property type="molecule type" value="Genomic_DNA"/>
</dbReference>
<evidence type="ECO:0000313" key="3">
    <source>
        <dbReference type="Proteomes" id="UP000177050"/>
    </source>
</evidence>
<dbReference type="PANTHER" id="PTHR34475">
    <property type="match status" value="1"/>
</dbReference>
<sequence length="207" mass="24365">MLSVGEILQKERIKKGYPLLLVEKQIKVREKFLRAIEENNWNFFSSKIYITGVIKNYAIFLGLDYRKILAFFRREYGRKEDMRFKKKVSSSYLISDTKKIATAILVIVSFFFITYFGYQMVVYLTPPKVSIIEPTQTHFKRIDKIKIVGKTEKEAAVTIFGERVYQNKDGIFEYEFPLKKKNNKLTIEVIGANGKKTVLVREYIKEQ</sequence>
<name>A0A1F7KZN7_9BACT</name>
<dbReference type="InterPro" id="IPR013783">
    <property type="entry name" value="Ig-like_fold"/>
</dbReference>
<dbReference type="Gene3D" id="2.60.40.10">
    <property type="entry name" value="Immunoglobulins"/>
    <property type="match status" value="1"/>
</dbReference>
<keyword evidence="1" id="KW-0812">Transmembrane</keyword>
<dbReference type="GO" id="GO:0003677">
    <property type="term" value="F:DNA binding"/>
    <property type="evidence" value="ECO:0007669"/>
    <property type="project" value="InterPro"/>
</dbReference>
<evidence type="ECO:0000313" key="2">
    <source>
        <dbReference type="EMBL" id="OGK73352.1"/>
    </source>
</evidence>
<accession>A0A1F7KZN7</accession>